<dbReference type="EMBL" id="PJQM01004157">
    <property type="protein sequence ID" value="RCH85496.1"/>
    <property type="molecule type" value="Genomic_DNA"/>
</dbReference>
<dbReference type="OrthoDB" id="2288096at2759"/>
<gene>
    <name evidence="1" type="ORF">CU098_007944</name>
</gene>
<comment type="caution">
    <text evidence="1">The sequence shown here is derived from an EMBL/GenBank/DDBJ whole genome shotgun (WGS) entry which is preliminary data.</text>
</comment>
<keyword evidence="2" id="KW-1185">Reference proteome</keyword>
<dbReference type="AlphaFoldDB" id="A0A367J6F7"/>
<protein>
    <submittedName>
        <fullName evidence="1">Uncharacterized protein</fullName>
    </submittedName>
</protein>
<evidence type="ECO:0000313" key="1">
    <source>
        <dbReference type="EMBL" id="RCH85496.1"/>
    </source>
</evidence>
<accession>A0A367J6F7</accession>
<name>A0A367J6F7_RHIST</name>
<feature type="non-terminal residue" evidence="1">
    <location>
        <position position="67"/>
    </location>
</feature>
<organism evidence="1 2">
    <name type="scientific">Rhizopus stolonifer</name>
    <name type="common">Rhizopus nigricans</name>
    <dbReference type="NCBI Taxonomy" id="4846"/>
    <lineage>
        <taxon>Eukaryota</taxon>
        <taxon>Fungi</taxon>
        <taxon>Fungi incertae sedis</taxon>
        <taxon>Mucoromycota</taxon>
        <taxon>Mucoromycotina</taxon>
        <taxon>Mucoromycetes</taxon>
        <taxon>Mucorales</taxon>
        <taxon>Mucorineae</taxon>
        <taxon>Rhizopodaceae</taxon>
        <taxon>Rhizopus</taxon>
    </lineage>
</organism>
<evidence type="ECO:0000313" key="2">
    <source>
        <dbReference type="Proteomes" id="UP000253551"/>
    </source>
</evidence>
<reference evidence="1 2" key="1">
    <citation type="journal article" date="2018" name="G3 (Bethesda)">
        <title>Phylogenetic and Phylogenomic Definition of Rhizopus Species.</title>
        <authorList>
            <person name="Gryganskyi A.P."/>
            <person name="Golan J."/>
            <person name="Dolatabadi S."/>
            <person name="Mondo S."/>
            <person name="Robb S."/>
            <person name="Idnurm A."/>
            <person name="Muszewska A."/>
            <person name="Steczkiewicz K."/>
            <person name="Masonjones S."/>
            <person name="Liao H.L."/>
            <person name="Gajdeczka M.T."/>
            <person name="Anike F."/>
            <person name="Vuek A."/>
            <person name="Anishchenko I.M."/>
            <person name="Voigt K."/>
            <person name="de Hoog G.S."/>
            <person name="Smith M.E."/>
            <person name="Heitman J."/>
            <person name="Vilgalys R."/>
            <person name="Stajich J.E."/>
        </authorList>
    </citation>
    <scope>NUCLEOTIDE SEQUENCE [LARGE SCALE GENOMIC DNA]</scope>
    <source>
        <strain evidence="1 2">LSU 92-RS-03</strain>
    </source>
</reference>
<dbReference type="Proteomes" id="UP000253551">
    <property type="component" value="Unassembled WGS sequence"/>
</dbReference>
<proteinExistence type="predicted"/>
<sequence length="67" mass="7316">MAIPDLILELVKKKQLVFGSTLGLGKAKFEQGSCIKLLCLDTLCLAMFTKNAIDVHKLDGALAFQIH</sequence>